<dbReference type="PRINTS" id="PR00469">
    <property type="entry name" value="PNDRDTASEII"/>
</dbReference>
<comment type="cofactor">
    <cofactor evidence="8">
        <name>FAD</name>
        <dbReference type="ChEBI" id="CHEBI:57692"/>
    </cofactor>
    <text evidence="8">Binds 1 FAD per subunit.</text>
</comment>
<comment type="similarity">
    <text evidence="1 7">Belongs to the class-II pyridine nucleotide-disulfide oxidoreductase family.</text>
</comment>
<keyword evidence="2 7" id="KW-0285">Flavoprotein</keyword>
<evidence type="ECO:0000313" key="11">
    <source>
        <dbReference type="Proteomes" id="UP000002216"/>
    </source>
</evidence>
<evidence type="ECO:0000313" key="10">
    <source>
        <dbReference type="EMBL" id="ACU91480.1"/>
    </source>
</evidence>
<dbReference type="PANTHER" id="PTHR48105">
    <property type="entry name" value="THIOREDOXIN REDUCTASE 1-RELATED-RELATED"/>
    <property type="match status" value="1"/>
</dbReference>
<evidence type="ECO:0000256" key="8">
    <source>
        <dbReference type="RuleBase" id="RU003881"/>
    </source>
</evidence>
<dbReference type="KEGG" id="dba:Dbac_3408"/>
<sequence>MKENTLENKMYDLIIVGGGPAGLSAGIYAMRAAMHTVLIEKGMPGGQIALTKDVENYPGIEEVGGFELCEKFLNHAKRYNLEIRENEVVSVEPGVDFHEVVLAGGERLHTHSVILAPGGSARKLGVPGEMEQYGKGVSYCATCDGFFFRGKTVVVVGGGDTALEDALYLSKICAKVYLVHRRDEFRGSRILQQRVFAEPRITLVLDSVLDDIAADDQGVTGVTVKNVKTEETHNVATDGVFIFVGFLPNNALVPAGVKMNAAGYVVTDEKCETSLPGIFAVGDVRQKYANQIVLAAADGCVAALAAAHYVETRKAQAARK</sequence>
<evidence type="ECO:0000256" key="2">
    <source>
        <dbReference type="ARBA" id="ARBA00022630"/>
    </source>
</evidence>
<keyword evidence="5" id="KW-1015">Disulfide bond</keyword>
<comment type="catalytic activity">
    <reaction evidence="7">
        <text>[thioredoxin]-dithiol + NADP(+) = [thioredoxin]-disulfide + NADPH + H(+)</text>
        <dbReference type="Rhea" id="RHEA:20345"/>
        <dbReference type="Rhea" id="RHEA-COMP:10698"/>
        <dbReference type="Rhea" id="RHEA-COMP:10700"/>
        <dbReference type="ChEBI" id="CHEBI:15378"/>
        <dbReference type="ChEBI" id="CHEBI:29950"/>
        <dbReference type="ChEBI" id="CHEBI:50058"/>
        <dbReference type="ChEBI" id="CHEBI:57783"/>
        <dbReference type="ChEBI" id="CHEBI:58349"/>
        <dbReference type="EC" id="1.8.1.9"/>
    </reaction>
</comment>
<feature type="domain" description="FAD/NAD(P)-binding" evidence="9">
    <location>
        <begin position="11"/>
        <end position="299"/>
    </location>
</feature>
<gene>
    <name evidence="10" type="ordered locus">Dbac_3408</name>
</gene>
<dbReference type="OrthoDB" id="9806179at2"/>
<evidence type="ECO:0000256" key="4">
    <source>
        <dbReference type="ARBA" id="ARBA00023002"/>
    </source>
</evidence>
<accession>C7LPZ8</accession>
<dbReference type="GO" id="GO:0004791">
    <property type="term" value="F:thioredoxin-disulfide reductase (NADPH) activity"/>
    <property type="evidence" value="ECO:0007669"/>
    <property type="project" value="UniProtKB-UniRule"/>
</dbReference>
<dbReference type="InterPro" id="IPR008255">
    <property type="entry name" value="Pyr_nucl-diS_OxRdtase_2_AS"/>
</dbReference>
<evidence type="ECO:0000256" key="7">
    <source>
        <dbReference type="RuleBase" id="RU003880"/>
    </source>
</evidence>
<dbReference type="AlphaFoldDB" id="C7LPZ8"/>
<keyword evidence="3 7" id="KW-0274">FAD</keyword>
<evidence type="ECO:0000256" key="5">
    <source>
        <dbReference type="ARBA" id="ARBA00023157"/>
    </source>
</evidence>
<dbReference type="Proteomes" id="UP000002216">
    <property type="component" value="Chromosome"/>
</dbReference>
<keyword evidence="4 7" id="KW-0560">Oxidoreductase</keyword>
<dbReference type="InterPro" id="IPR005982">
    <property type="entry name" value="Thioredox_Rdtase"/>
</dbReference>
<dbReference type="InterPro" id="IPR050097">
    <property type="entry name" value="Ferredoxin-NADP_redctase_2"/>
</dbReference>
<proteinExistence type="inferred from homology"/>
<dbReference type="Gene3D" id="3.50.50.60">
    <property type="entry name" value="FAD/NAD(P)-binding domain"/>
    <property type="match status" value="2"/>
</dbReference>
<keyword evidence="11" id="KW-1185">Reference proteome</keyword>
<protein>
    <recommendedName>
        <fullName evidence="7">Thioredoxin reductase</fullName>
        <ecNumber evidence="7">1.8.1.9</ecNumber>
    </recommendedName>
</protein>
<name>C7LPZ8_DESBD</name>
<dbReference type="HOGENOM" id="CLU_031864_5_3_7"/>
<dbReference type="PRINTS" id="PR00368">
    <property type="entry name" value="FADPNR"/>
</dbReference>
<dbReference type="eggNOG" id="COG0492">
    <property type="taxonomic scope" value="Bacteria"/>
</dbReference>
<keyword evidence="8" id="KW-0521">NADP</keyword>
<organism evidence="10 11">
    <name type="scientific">Desulfomicrobium baculatum (strain DSM 4028 / VKM B-1378 / X)</name>
    <name type="common">Desulfovibrio baculatus</name>
    <dbReference type="NCBI Taxonomy" id="525897"/>
    <lineage>
        <taxon>Bacteria</taxon>
        <taxon>Pseudomonadati</taxon>
        <taxon>Thermodesulfobacteriota</taxon>
        <taxon>Desulfovibrionia</taxon>
        <taxon>Desulfovibrionales</taxon>
        <taxon>Desulfomicrobiaceae</taxon>
        <taxon>Desulfomicrobium</taxon>
    </lineage>
</organism>
<dbReference type="PROSITE" id="PS00573">
    <property type="entry name" value="PYRIDINE_REDOX_2"/>
    <property type="match status" value="1"/>
</dbReference>
<comment type="subunit">
    <text evidence="7">Homodimer.</text>
</comment>
<dbReference type="GO" id="GO:0005737">
    <property type="term" value="C:cytoplasm"/>
    <property type="evidence" value="ECO:0007669"/>
    <property type="project" value="InterPro"/>
</dbReference>
<evidence type="ECO:0000256" key="1">
    <source>
        <dbReference type="ARBA" id="ARBA00009333"/>
    </source>
</evidence>
<evidence type="ECO:0000256" key="3">
    <source>
        <dbReference type="ARBA" id="ARBA00022827"/>
    </source>
</evidence>
<evidence type="ECO:0000259" key="9">
    <source>
        <dbReference type="Pfam" id="PF07992"/>
    </source>
</evidence>
<dbReference type="GO" id="GO:0019430">
    <property type="term" value="P:removal of superoxide radicals"/>
    <property type="evidence" value="ECO:0007669"/>
    <property type="project" value="UniProtKB-UniRule"/>
</dbReference>
<evidence type="ECO:0000256" key="6">
    <source>
        <dbReference type="ARBA" id="ARBA00023284"/>
    </source>
</evidence>
<dbReference type="NCBIfam" id="TIGR01292">
    <property type="entry name" value="TRX_reduct"/>
    <property type="match status" value="1"/>
</dbReference>
<dbReference type="Pfam" id="PF07992">
    <property type="entry name" value="Pyr_redox_2"/>
    <property type="match status" value="1"/>
</dbReference>
<dbReference type="EC" id="1.8.1.9" evidence="7"/>
<dbReference type="EMBL" id="CP001629">
    <property type="protein sequence ID" value="ACU91480.1"/>
    <property type="molecule type" value="Genomic_DNA"/>
</dbReference>
<keyword evidence="6 7" id="KW-0676">Redox-active center</keyword>
<dbReference type="STRING" id="525897.Dbac_3408"/>
<dbReference type="InterPro" id="IPR023753">
    <property type="entry name" value="FAD/NAD-binding_dom"/>
</dbReference>
<dbReference type="InterPro" id="IPR036188">
    <property type="entry name" value="FAD/NAD-bd_sf"/>
</dbReference>
<reference evidence="10 11" key="1">
    <citation type="journal article" date="2009" name="Stand. Genomic Sci.">
        <title>Complete genome sequence of Desulfomicrobium baculatum type strain (X).</title>
        <authorList>
            <person name="Copeland A."/>
            <person name="Spring S."/>
            <person name="Goker M."/>
            <person name="Schneider S."/>
            <person name="Lapidus A."/>
            <person name="Del Rio T.G."/>
            <person name="Tice H."/>
            <person name="Cheng J.F."/>
            <person name="Chen F."/>
            <person name="Nolan M."/>
            <person name="Bruce D."/>
            <person name="Goodwin L."/>
            <person name="Pitluck S."/>
            <person name="Ivanova N."/>
            <person name="Mavrommatis K."/>
            <person name="Ovchinnikova G."/>
            <person name="Pati A."/>
            <person name="Chen A."/>
            <person name="Palaniappan K."/>
            <person name="Land M."/>
            <person name="Hauser L."/>
            <person name="Chang Y.J."/>
            <person name="Jeffries C.C."/>
            <person name="Meincke L."/>
            <person name="Sims D."/>
            <person name="Brettin T."/>
            <person name="Detter J.C."/>
            <person name="Han C."/>
            <person name="Chain P."/>
            <person name="Bristow J."/>
            <person name="Eisen J.A."/>
            <person name="Markowitz V."/>
            <person name="Hugenholtz P."/>
            <person name="Kyrpides N.C."/>
            <person name="Klenk H.P."/>
            <person name="Lucas S."/>
        </authorList>
    </citation>
    <scope>NUCLEOTIDE SEQUENCE [LARGE SCALE GENOMIC DNA]</scope>
    <source>
        <strain evidence="11">DSM 4028 / VKM B-1378 / X</strain>
    </source>
</reference>
<dbReference type="SUPFAM" id="SSF51905">
    <property type="entry name" value="FAD/NAD(P)-binding domain"/>
    <property type="match status" value="1"/>
</dbReference>